<organism evidence="1 2">
    <name type="scientific">Panagrolaimus sp. JU765</name>
    <dbReference type="NCBI Taxonomy" id="591449"/>
    <lineage>
        <taxon>Eukaryota</taxon>
        <taxon>Metazoa</taxon>
        <taxon>Ecdysozoa</taxon>
        <taxon>Nematoda</taxon>
        <taxon>Chromadorea</taxon>
        <taxon>Rhabditida</taxon>
        <taxon>Tylenchina</taxon>
        <taxon>Panagrolaimomorpha</taxon>
        <taxon>Panagrolaimoidea</taxon>
        <taxon>Panagrolaimidae</taxon>
        <taxon>Panagrolaimus</taxon>
    </lineage>
</organism>
<proteinExistence type="predicted"/>
<dbReference type="Proteomes" id="UP000887576">
    <property type="component" value="Unplaced"/>
</dbReference>
<protein>
    <submittedName>
        <fullName evidence="2">Oxidative stress-responsive protein 1</fullName>
    </submittedName>
</protein>
<evidence type="ECO:0000313" key="2">
    <source>
        <dbReference type="WBParaSite" id="JU765_v2.g4709.t1"/>
    </source>
</evidence>
<sequence>MSSVKGSSTSVTTIETIKSSKINGIPSEVLVNKLELLSIGKNDDYSNISTQRSTSIKEISNCYASCSHEKLKKFRPKKVDIRETLLKASDSSTIKKKSISPKPNTNFQGLICRPRAKSVVNCLILQGTFGPICRKMFVQKKRRKSFTISSNYDYFDQKTTTTTITTDQSLKKPCGQEANLPECPQNVENGEIDELAEYFEHFVNVRLKMSAQAESMYV</sequence>
<name>A0AC34R9Y6_9BILA</name>
<reference evidence="2" key="1">
    <citation type="submission" date="2022-11" db="UniProtKB">
        <authorList>
            <consortium name="WormBaseParasite"/>
        </authorList>
    </citation>
    <scope>IDENTIFICATION</scope>
</reference>
<dbReference type="WBParaSite" id="JU765_v2.g4709.t1">
    <property type="protein sequence ID" value="JU765_v2.g4709.t1"/>
    <property type="gene ID" value="JU765_v2.g4709"/>
</dbReference>
<evidence type="ECO:0000313" key="1">
    <source>
        <dbReference type="Proteomes" id="UP000887576"/>
    </source>
</evidence>
<accession>A0AC34R9Y6</accession>